<dbReference type="InterPro" id="IPR018170">
    <property type="entry name" value="Aldo/ket_reductase_CS"/>
</dbReference>
<reference evidence="4" key="1">
    <citation type="submission" date="2011-12" db="EMBL/GenBank/DDBJ databases">
        <title>The Draft Genome of Lepisosteus oculatus.</title>
        <authorList>
            <consortium name="The Broad Institute Genome Assembly &amp; Analysis Group"/>
            <consortium name="Computational R&amp;D Group"/>
            <consortium name="and Sequencing Platform"/>
            <person name="Di Palma F."/>
            <person name="Alfoldi J."/>
            <person name="Johnson J."/>
            <person name="Berlin A."/>
            <person name="Gnerre S."/>
            <person name="Jaffe D."/>
            <person name="MacCallum I."/>
            <person name="Young S."/>
            <person name="Walker B.J."/>
            <person name="Lander E.S."/>
            <person name="Lindblad-Toh K."/>
        </authorList>
    </citation>
    <scope>NUCLEOTIDE SEQUENCE [LARGE SCALE GENOMIC DNA]</scope>
</reference>
<feature type="domain" description="NADP-dependent oxidoreductase" evidence="2">
    <location>
        <begin position="21"/>
        <end position="122"/>
    </location>
</feature>
<evidence type="ECO:0000313" key="3">
    <source>
        <dbReference type="Ensembl" id="ENSLOCP00000021027.1"/>
    </source>
</evidence>
<dbReference type="Bgee" id="ENSLOCG00000017012">
    <property type="expression patterns" value="Expressed in intestine and 6 other cell types or tissues"/>
</dbReference>
<reference evidence="3" key="2">
    <citation type="submission" date="2025-08" db="UniProtKB">
        <authorList>
            <consortium name="Ensembl"/>
        </authorList>
    </citation>
    <scope>IDENTIFICATION</scope>
</reference>
<dbReference type="GeneTree" id="ENSGT00940000155961"/>
<dbReference type="AlphaFoldDB" id="W5NK68"/>
<name>W5NK68_LEPOC</name>
<organism evidence="3 4">
    <name type="scientific">Lepisosteus oculatus</name>
    <name type="common">Spotted gar</name>
    <dbReference type="NCBI Taxonomy" id="7918"/>
    <lineage>
        <taxon>Eukaryota</taxon>
        <taxon>Metazoa</taxon>
        <taxon>Chordata</taxon>
        <taxon>Craniata</taxon>
        <taxon>Vertebrata</taxon>
        <taxon>Euteleostomi</taxon>
        <taxon>Actinopterygii</taxon>
        <taxon>Neopterygii</taxon>
        <taxon>Holostei</taxon>
        <taxon>Semionotiformes</taxon>
        <taxon>Lepisosteidae</taxon>
        <taxon>Lepisosteus</taxon>
    </lineage>
</organism>
<evidence type="ECO:0000256" key="1">
    <source>
        <dbReference type="ARBA" id="ARBA00007905"/>
    </source>
</evidence>
<dbReference type="PANTHER" id="PTHR11732">
    <property type="entry name" value="ALDO/KETO REDUCTASE"/>
    <property type="match status" value="1"/>
</dbReference>
<dbReference type="SUPFAM" id="SSF51430">
    <property type="entry name" value="NAD(P)-linked oxidoreductase"/>
    <property type="match status" value="1"/>
</dbReference>
<comment type="similarity">
    <text evidence="1">Belongs to the aldo/keto reductase family.</text>
</comment>
<dbReference type="InterPro" id="IPR020471">
    <property type="entry name" value="AKR"/>
</dbReference>
<dbReference type="InterPro" id="IPR023210">
    <property type="entry name" value="NADP_OxRdtase_dom"/>
</dbReference>
<dbReference type="Pfam" id="PF00248">
    <property type="entry name" value="Aldo_ket_red"/>
    <property type="match status" value="1"/>
</dbReference>
<dbReference type="EMBL" id="AHAT01034346">
    <property type="status" value="NOT_ANNOTATED_CDS"/>
    <property type="molecule type" value="Genomic_DNA"/>
</dbReference>
<dbReference type="OMA" id="WPQGFKV"/>
<dbReference type="InterPro" id="IPR036812">
    <property type="entry name" value="NAD(P)_OxRdtase_dom_sf"/>
</dbReference>
<dbReference type="eggNOG" id="KOG1577">
    <property type="taxonomic scope" value="Eukaryota"/>
</dbReference>
<dbReference type="InParanoid" id="W5NK68"/>
<sequence length="157" mass="17991">MSLTAERHFIPLSDGNKMPLIGLGTYGDPRTTPKGTCYESVKLAIDVGYRHLDGALVYFNEHEVGQAIRDKIAEGVVKREDIFYCGKLWNTFHPPELVRPALERTLRTLQLDYVDLYIIELPIAFKVHRLPFQNIICSTLPTCQQPYHPATHSWQPR</sequence>
<dbReference type="Ensembl" id="ENSLOCT00000021063.1">
    <property type="protein sequence ID" value="ENSLOCP00000021027.1"/>
    <property type="gene ID" value="ENSLOCG00000017012.1"/>
</dbReference>
<dbReference type="GO" id="GO:0016491">
    <property type="term" value="F:oxidoreductase activity"/>
    <property type="evidence" value="ECO:0007669"/>
    <property type="project" value="InterPro"/>
</dbReference>
<reference evidence="3" key="3">
    <citation type="submission" date="2025-09" db="UniProtKB">
        <authorList>
            <consortium name="Ensembl"/>
        </authorList>
    </citation>
    <scope>IDENTIFICATION</scope>
</reference>
<dbReference type="Gene3D" id="3.20.20.100">
    <property type="entry name" value="NADP-dependent oxidoreductase domain"/>
    <property type="match status" value="1"/>
</dbReference>
<protein>
    <submittedName>
        <fullName evidence="3">Aldo-keto reductase family 1 member D1</fullName>
    </submittedName>
</protein>
<evidence type="ECO:0000313" key="4">
    <source>
        <dbReference type="Proteomes" id="UP000018468"/>
    </source>
</evidence>
<accession>W5NK68</accession>
<dbReference type="FunFam" id="3.20.20.100:FF:000078">
    <property type="entry name" value="Aldo-keto reductase family 1 member D1"/>
    <property type="match status" value="1"/>
</dbReference>
<dbReference type="Proteomes" id="UP000018468">
    <property type="component" value="Linkage group LG8"/>
</dbReference>
<dbReference type="STRING" id="7918.ENSLOCP00000021027"/>
<dbReference type="PROSITE" id="PS00798">
    <property type="entry name" value="ALDOKETO_REDUCTASE_1"/>
    <property type="match status" value="1"/>
</dbReference>
<dbReference type="HOGENOM" id="CLU_023205_19_2_1"/>
<proteinExistence type="inferred from homology"/>
<keyword evidence="4" id="KW-1185">Reference proteome</keyword>
<dbReference type="PRINTS" id="PR00069">
    <property type="entry name" value="ALDKETRDTASE"/>
</dbReference>
<evidence type="ECO:0000259" key="2">
    <source>
        <dbReference type="Pfam" id="PF00248"/>
    </source>
</evidence>